<name>A0A6G7PZ63_9BACT</name>
<evidence type="ECO:0000256" key="14">
    <source>
        <dbReference type="ARBA" id="ARBA00038036"/>
    </source>
</evidence>
<feature type="binding site" evidence="16">
    <location>
        <position position="100"/>
    </location>
    <ligand>
        <name>substrate</name>
    </ligand>
</feature>
<dbReference type="HAMAP" id="MF_01274">
    <property type="entry name" value="Pantothen_kinase_3"/>
    <property type="match status" value="1"/>
</dbReference>
<evidence type="ECO:0000256" key="10">
    <source>
        <dbReference type="ARBA" id="ARBA00022777"/>
    </source>
</evidence>
<evidence type="ECO:0000256" key="15">
    <source>
        <dbReference type="ARBA" id="ARBA00040883"/>
    </source>
</evidence>
<dbReference type="GO" id="GO:0046872">
    <property type="term" value="F:metal ion binding"/>
    <property type="evidence" value="ECO:0007669"/>
    <property type="project" value="UniProtKB-KW"/>
</dbReference>
<dbReference type="GO" id="GO:0015937">
    <property type="term" value="P:coenzyme A biosynthetic process"/>
    <property type="evidence" value="ECO:0007669"/>
    <property type="project" value="UniProtKB-UniRule"/>
</dbReference>
<dbReference type="Gene3D" id="3.30.420.40">
    <property type="match status" value="2"/>
</dbReference>
<feature type="binding site" evidence="16">
    <location>
        <position position="185"/>
    </location>
    <ligand>
        <name>substrate</name>
    </ligand>
</feature>
<evidence type="ECO:0000256" key="11">
    <source>
        <dbReference type="ARBA" id="ARBA00022840"/>
    </source>
</evidence>
<evidence type="ECO:0000313" key="17">
    <source>
        <dbReference type="EMBL" id="QIJ72836.1"/>
    </source>
</evidence>
<evidence type="ECO:0000256" key="8">
    <source>
        <dbReference type="ARBA" id="ARBA00022679"/>
    </source>
</evidence>
<evidence type="ECO:0000256" key="5">
    <source>
        <dbReference type="ARBA" id="ARBA00011738"/>
    </source>
</evidence>
<feature type="binding site" evidence="16">
    <location>
        <begin position="6"/>
        <end position="13"/>
    </location>
    <ligand>
        <name>ATP</name>
        <dbReference type="ChEBI" id="CHEBI:30616"/>
    </ligand>
</feature>
<evidence type="ECO:0000256" key="3">
    <source>
        <dbReference type="ARBA" id="ARBA00004496"/>
    </source>
</evidence>
<dbReference type="GO" id="GO:0005737">
    <property type="term" value="C:cytoplasm"/>
    <property type="evidence" value="ECO:0007669"/>
    <property type="project" value="UniProtKB-SubCell"/>
</dbReference>
<proteinExistence type="inferred from homology"/>
<evidence type="ECO:0000256" key="13">
    <source>
        <dbReference type="ARBA" id="ARBA00022993"/>
    </source>
</evidence>
<keyword evidence="13 16" id="KW-0173">Coenzyme A biosynthesis</keyword>
<dbReference type="CDD" id="cd24015">
    <property type="entry name" value="ASKHA_NBD_PanK-III"/>
    <property type="match status" value="1"/>
</dbReference>
<dbReference type="Proteomes" id="UP000502179">
    <property type="component" value="Chromosome"/>
</dbReference>
<evidence type="ECO:0000256" key="2">
    <source>
        <dbReference type="ARBA" id="ARBA00001958"/>
    </source>
</evidence>
<feature type="active site" description="Proton acceptor" evidence="16">
    <location>
        <position position="109"/>
    </location>
</feature>
<dbReference type="GO" id="GO:0004594">
    <property type="term" value="F:pantothenate kinase activity"/>
    <property type="evidence" value="ECO:0007669"/>
    <property type="project" value="UniProtKB-UniRule"/>
</dbReference>
<comment type="pathway">
    <text evidence="4 16">Cofactor biosynthesis; coenzyme A biosynthesis; CoA from (R)-pantothenate: step 1/5.</text>
</comment>
<accession>A0A6G7PZ63</accession>
<comment type="subunit">
    <text evidence="5 16">Homodimer.</text>
</comment>
<dbReference type="AlphaFoldDB" id="A0A6G7PZ63"/>
<dbReference type="EMBL" id="CP048877">
    <property type="protein sequence ID" value="QIJ72836.1"/>
    <property type="molecule type" value="Genomic_DNA"/>
</dbReference>
<dbReference type="UniPathway" id="UPA00241">
    <property type="reaction ID" value="UER00352"/>
</dbReference>
<dbReference type="NCBIfam" id="TIGR00671">
    <property type="entry name" value="baf"/>
    <property type="match status" value="1"/>
</dbReference>
<dbReference type="InterPro" id="IPR004619">
    <property type="entry name" value="Type_III_PanK"/>
</dbReference>
<evidence type="ECO:0000256" key="4">
    <source>
        <dbReference type="ARBA" id="ARBA00005225"/>
    </source>
</evidence>
<reference evidence="17 18" key="1">
    <citation type="submission" date="2020-02" db="EMBL/GenBank/DDBJ databases">
        <title>Genome analysis of Thermosulfuriphilus ammonigenes ST65T, an anaerobic thermophilic chemolithoautotrophic bacterium isolated from a deep-sea hydrothermal vent.</title>
        <authorList>
            <person name="Slobodkina G."/>
            <person name="Allioux M."/>
            <person name="Merkel A."/>
            <person name="Alain K."/>
            <person name="Jebbar M."/>
            <person name="Slobodkin A."/>
        </authorList>
    </citation>
    <scope>NUCLEOTIDE SEQUENCE [LARGE SCALE GENOMIC DNA]</scope>
    <source>
        <strain evidence="17 18">ST65</strain>
    </source>
</reference>
<evidence type="ECO:0000256" key="1">
    <source>
        <dbReference type="ARBA" id="ARBA00001206"/>
    </source>
</evidence>
<evidence type="ECO:0000256" key="7">
    <source>
        <dbReference type="ARBA" id="ARBA00022490"/>
    </source>
</evidence>
<evidence type="ECO:0000313" key="18">
    <source>
        <dbReference type="Proteomes" id="UP000502179"/>
    </source>
</evidence>
<evidence type="ECO:0000256" key="6">
    <source>
        <dbReference type="ARBA" id="ARBA00012102"/>
    </source>
</evidence>
<keyword evidence="16" id="KW-0479">Metal-binding</keyword>
<feature type="binding site" evidence="16">
    <location>
        <position position="132"/>
    </location>
    <ligand>
        <name>ATP</name>
        <dbReference type="ChEBI" id="CHEBI:30616"/>
    </ligand>
</feature>
<evidence type="ECO:0000256" key="9">
    <source>
        <dbReference type="ARBA" id="ARBA00022741"/>
    </source>
</evidence>
<sequence>MLLAIDVGNTNIVVGIFKGDTLVADFRLKTEHELTADEIALSLKGLMELKGIALRQISAVAIACVVPPLLWPFREFVRRYLDCPIRVVGEDGVIGIPILYDHPAEVGADRLINALAAWERYRRSLIVVDYGTATTFDCVSDRGEYLGGAIAPGLSPAAEALFVKAARLPKVELFSYPERAIGKNTMESMRAGLILGFAALTDGLIEQLEREMGQRAKIVATGGLAPVMARYSQRIETVTPHLTLEGLRIFYERNKAS</sequence>
<evidence type="ECO:0000256" key="16">
    <source>
        <dbReference type="HAMAP-Rule" id="MF_01274"/>
    </source>
</evidence>
<dbReference type="InterPro" id="IPR043129">
    <property type="entry name" value="ATPase_NBD"/>
</dbReference>
<comment type="catalytic activity">
    <reaction evidence="1 16">
        <text>(R)-pantothenate + ATP = (R)-4'-phosphopantothenate + ADP + H(+)</text>
        <dbReference type="Rhea" id="RHEA:16373"/>
        <dbReference type="ChEBI" id="CHEBI:10986"/>
        <dbReference type="ChEBI" id="CHEBI:15378"/>
        <dbReference type="ChEBI" id="CHEBI:29032"/>
        <dbReference type="ChEBI" id="CHEBI:30616"/>
        <dbReference type="ChEBI" id="CHEBI:456216"/>
        <dbReference type="EC" id="2.7.1.33"/>
    </reaction>
</comment>
<keyword evidence="12 16" id="KW-0630">Potassium</keyword>
<dbReference type="GO" id="GO:0005524">
    <property type="term" value="F:ATP binding"/>
    <property type="evidence" value="ECO:0007669"/>
    <property type="project" value="UniProtKB-UniRule"/>
</dbReference>
<dbReference type="PANTHER" id="PTHR34265:SF1">
    <property type="entry name" value="TYPE III PANTOTHENATE KINASE"/>
    <property type="match status" value="1"/>
</dbReference>
<keyword evidence="8 16" id="KW-0808">Transferase</keyword>
<comment type="cofactor">
    <cofactor evidence="2">
        <name>K(+)</name>
        <dbReference type="ChEBI" id="CHEBI:29103"/>
    </cofactor>
</comment>
<dbReference type="Pfam" id="PF03309">
    <property type="entry name" value="Pan_kinase"/>
    <property type="match status" value="1"/>
</dbReference>
<keyword evidence="9 16" id="KW-0547">Nucleotide-binding</keyword>
<evidence type="ECO:0000256" key="12">
    <source>
        <dbReference type="ARBA" id="ARBA00022958"/>
    </source>
</evidence>
<comment type="subcellular location">
    <subcellularLocation>
        <location evidence="3 16">Cytoplasm</location>
    </subcellularLocation>
</comment>
<keyword evidence="7 16" id="KW-0963">Cytoplasm</keyword>
<keyword evidence="18" id="KW-1185">Reference proteome</keyword>
<keyword evidence="10 16" id="KW-0418">Kinase</keyword>
<dbReference type="KEGG" id="tav:G4V39_03575"/>
<comment type="function">
    <text evidence="16">Catalyzes the phosphorylation of pantothenate (Pan), the first step in CoA biosynthesis.</text>
</comment>
<dbReference type="PANTHER" id="PTHR34265">
    <property type="entry name" value="TYPE III PANTOTHENATE KINASE"/>
    <property type="match status" value="1"/>
</dbReference>
<feature type="binding site" evidence="16">
    <location>
        <position position="129"/>
    </location>
    <ligand>
        <name>K(+)</name>
        <dbReference type="ChEBI" id="CHEBI:29103"/>
    </ligand>
</feature>
<dbReference type="NCBIfam" id="NF009855">
    <property type="entry name" value="PRK13321.1"/>
    <property type="match status" value="1"/>
</dbReference>
<gene>
    <name evidence="16" type="primary">coaX</name>
    <name evidence="17" type="ORF">G4V39_03575</name>
</gene>
<protein>
    <recommendedName>
        <fullName evidence="15 16">Type III pantothenate kinase</fullName>
        <ecNumber evidence="6 16">2.7.1.33</ecNumber>
    </recommendedName>
    <alternativeName>
        <fullName evidence="16">PanK-III</fullName>
    </alternativeName>
    <alternativeName>
        <fullName evidence="16">Pantothenic acid kinase</fullName>
    </alternativeName>
</protein>
<feature type="binding site" evidence="16">
    <location>
        <begin position="107"/>
        <end position="110"/>
    </location>
    <ligand>
        <name>substrate</name>
    </ligand>
</feature>
<dbReference type="SUPFAM" id="SSF53067">
    <property type="entry name" value="Actin-like ATPase domain"/>
    <property type="match status" value="2"/>
</dbReference>
<comment type="similarity">
    <text evidence="14 16">Belongs to the type III pantothenate kinase family.</text>
</comment>
<dbReference type="EC" id="2.7.1.33" evidence="6 16"/>
<comment type="cofactor">
    <cofactor evidence="16">
        <name>NH4(+)</name>
        <dbReference type="ChEBI" id="CHEBI:28938"/>
    </cofactor>
    <cofactor evidence="16">
        <name>K(+)</name>
        <dbReference type="ChEBI" id="CHEBI:29103"/>
    </cofactor>
    <text evidence="16">A monovalent cation. Ammonium or potassium.</text>
</comment>
<organism evidence="17 18">
    <name type="scientific">Thermosulfuriphilus ammonigenes</name>
    <dbReference type="NCBI Taxonomy" id="1936021"/>
    <lineage>
        <taxon>Bacteria</taxon>
        <taxon>Pseudomonadati</taxon>
        <taxon>Thermodesulfobacteriota</taxon>
        <taxon>Thermodesulfobacteria</taxon>
        <taxon>Thermodesulfobacteriales</taxon>
        <taxon>Thermodesulfobacteriaceae</taxon>
        <taxon>Thermosulfuriphilus</taxon>
    </lineage>
</organism>
<keyword evidence="11 16" id="KW-0067">ATP-binding</keyword>